<protein>
    <recommendedName>
        <fullName evidence="4 7">Signal peptidase I</fullName>
        <ecNumber evidence="3 7">3.4.21.89</ecNumber>
    </recommendedName>
</protein>
<dbReference type="KEGG" id="cfon:HZU75_00910"/>
<keyword evidence="7" id="KW-0812">Transmembrane</keyword>
<evidence type="ECO:0000256" key="7">
    <source>
        <dbReference type="RuleBase" id="RU362042"/>
    </source>
</evidence>
<dbReference type="GO" id="GO:0006465">
    <property type="term" value="P:signal peptide processing"/>
    <property type="evidence" value="ECO:0007669"/>
    <property type="project" value="InterPro"/>
</dbReference>
<gene>
    <name evidence="9" type="primary">lepB</name>
    <name evidence="9" type="ORF">HZU75_00910</name>
</gene>
<dbReference type="PANTHER" id="PTHR43390">
    <property type="entry name" value="SIGNAL PEPTIDASE I"/>
    <property type="match status" value="1"/>
</dbReference>
<dbReference type="InterPro" id="IPR036286">
    <property type="entry name" value="LexA/Signal_pep-like_sf"/>
</dbReference>
<evidence type="ECO:0000313" key="10">
    <source>
        <dbReference type="Proteomes" id="UP000510822"/>
    </source>
</evidence>
<feature type="transmembrane region" description="Helical" evidence="7">
    <location>
        <begin position="93"/>
        <end position="111"/>
    </location>
</feature>
<comment type="caution">
    <text evidence="7">Lacks conserved residue(s) required for the propagation of feature annotation.</text>
</comment>
<feature type="domain" description="Peptidase S26" evidence="8">
    <location>
        <begin position="91"/>
        <end position="306"/>
    </location>
</feature>
<organism evidence="9 10">
    <name type="scientific">Chitinibacter fontanus</name>
    <dbReference type="NCBI Taxonomy" id="1737446"/>
    <lineage>
        <taxon>Bacteria</taxon>
        <taxon>Pseudomonadati</taxon>
        <taxon>Pseudomonadota</taxon>
        <taxon>Betaproteobacteria</taxon>
        <taxon>Neisseriales</taxon>
        <taxon>Chitinibacteraceae</taxon>
        <taxon>Chitinibacter</taxon>
    </lineage>
</organism>
<dbReference type="EC" id="3.4.21.89" evidence="3 7"/>
<reference evidence="9 10" key="1">
    <citation type="journal article" date="2016" name="Int. J. Syst. Evol. Microbiol.">
        <title>Chitinibacter fontanus sp. nov., isolated from a spring.</title>
        <authorList>
            <person name="Sheu S.Y."/>
            <person name="Li Y.S."/>
            <person name="Young C.C."/>
            <person name="Chen W.M."/>
        </authorList>
    </citation>
    <scope>NUCLEOTIDE SEQUENCE [LARGE SCALE GENOMIC DNA]</scope>
    <source>
        <strain evidence="9 10">STM-7</strain>
    </source>
</reference>
<dbReference type="GO" id="GO:0009003">
    <property type="term" value="F:signal peptidase activity"/>
    <property type="evidence" value="ECO:0007669"/>
    <property type="project" value="UniProtKB-EC"/>
</dbReference>
<dbReference type="RefSeq" id="WP_180307357.1">
    <property type="nucleotide sequence ID" value="NZ_CP058952.1"/>
</dbReference>
<dbReference type="InterPro" id="IPR019533">
    <property type="entry name" value="Peptidase_S26"/>
</dbReference>
<dbReference type="CDD" id="cd06530">
    <property type="entry name" value="S26_SPase_I"/>
    <property type="match status" value="1"/>
</dbReference>
<feature type="active site" evidence="6">
    <location>
        <position position="121"/>
    </location>
</feature>
<dbReference type="InterPro" id="IPR000223">
    <property type="entry name" value="Pept_S26A_signal_pept_1"/>
</dbReference>
<accession>A0A7D5V808</accession>
<proteinExistence type="inferred from homology"/>
<evidence type="ECO:0000256" key="6">
    <source>
        <dbReference type="PIRSR" id="PIRSR600223-1"/>
    </source>
</evidence>
<keyword evidence="7" id="KW-0645">Protease</keyword>
<evidence type="ECO:0000256" key="5">
    <source>
        <dbReference type="ARBA" id="ARBA00022801"/>
    </source>
</evidence>
<dbReference type="PRINTS" id="PR00727">
    <property type="entry name" value="LEADERPTASE"/>
</dbReference>
<dbReference type="GO" id="GO:0016020">
    <property type="term" value="C:membrane"/>
    <property type="evidence" value="ECO:0007669"/>
    <property type="project" value="UniProtKB-SubCell"/>
</dbReference>
<evidence type="ECO:0000256" key="2">
    <source>
        <dbReference type="ARBA" id="ARBA00009370"/>
    </source>
</evidence>
<feature type="active site" evidence="6">
    <location>
        <position position="176"/>
    </location>
</feature>
<evidence type="ECO:0000256" key="3">
    <source>
        <dbReference type="ARBA" id="ARBA00013208"/>
    </source>
</evidence>
<dbReference type="AlphaFoldDB" id="A0A7D5V808"/>
<evidence type="ECO:0000313" key="9">
    <source>
        <dbReference type="EMBL" id="QLI80212.1"/>
    </source>
</evidence>
<dbReference type="SUPFAM" id="SSF51306">
    <property type="entry name" value="LexA/Signal peptidase"/>
    <property type="match status" value="1"/>
</dbReference>
<dbReference type="GO" id="GO:0004252">
    <property type="term" value="F:serine-type endopeptidase activity"/>
    <property type="evidence" value="ECO:0007669"/>
    <property type="project" value="InterPro"/>
</dbReference>
<evidence type="ECO:0000256" key="1">
    <source>
        <dbReference type="ARBA" id="ARBA00000677"/>
    </source>
</evidence>
<feature type="transmembrane region" description="Helical" evidence="7">
    <location>
        <begin position="43"/>
        <end position="73"/>
    </location>
</feature>
<keyword evidence="7" id="KW-1133">Transmembrane helix</keyword>
<dbReference type="Proteomes" id="UP000510822">
    <property type="component" value="Chromosome"/>
</dbReference>
<keyword evidence="5 7" id="KW-0378">Hydrolase</keyword>
<dbReference type="InterPro" id="IPR019757">
    <property type="entry name" value="Pept_S26A_signal_pept_1_Lys-AS"/>
</dbReference>
<sequence length="319" mass="36015">MNWLLIGVVLLILGPVLIGAGAKHERKGTEPPQLVQYGYLSIVVGVFILMVQFLSISTAMLLFVLITGVIWALDKFMWQKKRGQNPVADWVEYGRGFFPVILVVFLLRSFLVEPFQIPSSSMRPGLVVGDFILVNKYAFGLRMPVTNQVVIPVGKPEHGDVMVFNYPVNPQVNYIKRVVGLPGDTIEYRNKKLTVNGQAVPIESAGEHSYIEQGVYEVRNQQFTETMGVHKFHTLNMADTPTLSLSEVGDFPGRENCRYDESGFVCKVPANQYFAMGDNRDHSADSRYWGFVDDKFVVGKAFLIWMNFKHLDRVGTMIR</sequence>
<dbReference type="EMBL" id="CP058952">
    <property type="protein sequence ID" value="QLI80212.1"/>
    <property type="molecule type" value="Genomic_DNA"/>
</dbReference>
<dbReference type="Gene3D" id="2.10.109.10">
    <property type="entry name" value="Umud Fragment, subunit A"/>
    <property type="match status" value="1"/>
</dbReference>
<dbReference type="NCBIfam" id="TIGR02227">
    <property type="entry name" value="sigpep_I_bact"/>
    <property type="match status" value="1"/>
</dbReference>
<keyword evidence="10" id="KW-1185">Reference proteome</keyword>
<keyword evidence="7" id="KW-0472">Membrane</keyword>
<comment type="catalytic activity">
    <reaction evidence="1 7">
        <text>Cleavage of hydrophobic, N-terminal signal or leader sequences from secreted and periplasmic proteins.</text>
        <dbReference type="EC" id="3.4.21.89"/>
    </reaction>
</comment>
<dbReference type="PANTHER" id="PTHR43390:SF1">
    <property type="entry name" value="CHLOROPLAST PROCESSING PEPTIDASE"/>
    <property type="match status" value="1"/>
</dbReference>
<evidence type="ECO:0000259" key="8">
    <source>
        <dbReference type="Pfam" id="PF10502"/>
    </source>
</evidence>
<comment type="similarity">
    <text evidence="2 7">Belongs to the peptidase S26 family.</text>
</comment>
<comment type="subcellular location">
    <subcellularLocation>
        <location evidence="7">Membrane</location>
        <topology evidence="7">Single-pass type II membrane protein</topology>
    </subcellularLocation>
</comment>
<dbReference type="PROSITE" id="PS00760">
    <property type="entry name" value="SPASE_I_2"/>
    <property type="match status" value="1"/>
</dbReference>
<dbReference type="Pfam" id="PF10502">
    <property type="entry name" value="Peptidase_S26"/>
    <property type="match status" value="1"/>
</dbReference>
<name>A0A7D5V808_9NEIS</name>
<evidence type="ECO:0000256" key="4">
    <source>
        <dbReference type="ARBA" id="ARBA00019232"/>
    </source>
</evidence>